<organism evidence="2 3">
    <name type="scientific">Gillisia mitskevichiae</name>
    <dbReference type="NCBI Taxonomy" id="270921"/>
    <lineage>
        <taxon>Bacteria</taxon>
        <taxon>Pseudomonadati</taxon>
        <taxon>Bacteroidota</taxon>
        <taxon>Flavobacteriia</taxon>
        <taxon>Flavobacteriales</taxon>
        <taxon>Flavobacteriaceae</taxon>
        <taxon>Gillisia</taxon>
    </lineage>
</organism>
<evidence type="ECO:0000313" key="2">
    <source>
        <dbReference type="EMBL" id="RKS53917.1"/>
    </source>
</evidence>
<comment type="caution">
    <text evidence="2">The sequence shown here is derived from an EMBL/GenBank/DDBJ whole genome shotgun (WGS) entry which is preliminary data.</text>
</comment>
<reference evidence="2 3" key="1">
    <citation type="submission" date="2018-10" db="EMBL/GenBank/DDBJ databases">
        <title>Genomic Encyclopedia of Archaeal and Bacterial Type Strains, Phase II (KMG-II): from individual species to whole genera.</title>
        <authorList>
            <person name="Goeker M."/>
        </authorList>
    </citation>
    <scope>NUCLEOTIDE SEQUENCE [LARGE SCALE GENOMIC DNA]</scope>
    <source>
        <strain evidence="2 3">DSM 19839</strain>
    </source>
</reference>
<name>A0A495PUL7_9FLAO</name>
<feature type="transmembrane region" description="Helical" evidence="1">
    <location>
        <begin position="59"/>
        <end position="78"/>
    </location>
</feature>
<keyword evidence="3" id="KW-1185">Reference proteome</keyword>
<sequence length="79" mass="9320">MINIQNYQKEQIFNLPKYRLGSPNEFTSCNHNNPNPYGSIQHFKRVKGLNHYTLQTPRLFEFNILIAPAGLIFIIHLYE</sequence>
<gene>
    <name evidence="2" type="ORF">BC962_2184</name>
</gene>
<evidence type="ECO:0000256" key="1">
    <source>
        <dbReference type="SAM" id="Phobius"/>
    </source>
</evidence>
<accession>A0A495PUL7</accession>
<evidence type="ECO:0000313" key="3">
    <source>
        <dbReference type="Proteomes" id="UP000276282"/>
    </source>
</evidence>
<dbReference type="AlphaFoldDB" id="A0A495PUL7"/>
<dbReference type="Proteomes" id="UP000276282">
    <property type="component" value="Unassembled WGS sequence"/>
</dbReference>
<dbReference type="EMBL" id="RBLG01000002">
    <property type="protein sequence ID" value="RKS53917.1"/>
    <property type="molecule type" value="Genomic_DNA"/>
</dbReference>
<keyword evidence="1" id="KW-1133">Transmembrane helix</keyword>
<keyword evidence="1" id="KW-0472">Membrane</keyword>
<keyword evidence="1" id="KW-0812">Transmembrane</keyword>
<protein>
    <submittedName>
        <fullName evidence="2">Uncharacterized protein</fullName>
    </submittedName>
</protein>
<proteinExistence type="predicted"/>